<dbReference type="PANTHER" id="PTHR35535:SF1">
    <property type="entry name" value="HEAT SHOCK PROTEIN HSLJ"/>
    <property type="match status" value="1"/>
</dbReference>
<proteinExistence type="predicted"/>
<dbReference type="PROSITE" id="PS51257">
    <property type="entry name" value="PROKAR_LIPOPROTEIN"/>
    <property type="match status" value="1"/>
</dbReference>
<dbReference type="InterPro" id="IPR038670">
    <property type="entry name" value="HslJ-like_sf"/>
</dbReference>
<dbReference type="PATRIC" id="fig|1225176.3.peg.4013"/>
<dbReference type="AlphaFoldDB" id="K1L6B3"/>
<evidence type="ECO:0000313" key="2">
    <source>
        <dbReference type="EMBL" id="EKB47627.1"/>
    </source>
</evidence>
<dbReference type="Pfam" id="PF03724">
    <property type="entry name" value="META"/>
    <property type="match status" value="1"/>
</dbReference>
<dbReference type="InterPro" id="IPR007298">
    <property type="entry name" value="Cu-R_lipoprotein_NlpE"/>
</dbReference>
<protein>
    <submittedName>
        <fullName evidence="2">Copper homeostasis protein CutF</fullName>
    </submittedName>
</protein>
<dbReference type="Pfam" id="PF04170">
    <property type="entry name" value="NlpE"/>
    <property type="match status" value="1"/>
</dbReference>
<organism evidence="2 3">
    <name type="scientific">Cecembia lonarensis (strain CCUG 58316 / KCTC 22772 / LW9)</name>
    <dbReference type="NCBI Taxonomy" id="1225176"/>
    <lineage>
        <taxon>Bacteria</taxon>
        <taxon>Pseudomonadati</taxon>
        <taxon>Bacteroidota</taxon>
        <taxon>Cytophagia</taxon>
        <taxon>Cytophagales</taxon>
        <taxon>Cyclobacteriaceae</taxon>
        <taxon>Cecembia</taxon>
    </lineage>
</organism>
<dbReference type="InterPro" id="IPR053147">
    <property type="entry name" value="Hsp_HslJ-like"/>
</dbReference>
<keyword evidence="3" id="KW-1185">Reference proteome</keyword>
<accession>K1L6B3</accession>
<dbReference type="RefSeq" id="WP_009186777.1">
    <property type="nucleotide sequence ID" value="NZ_AMGM01000106.1"/>
</dbReference>
<dbReference type="Proteomes" id="UP000004478">
    <property type="component" value="Unassembled WGS sequence"/>
</dbReference>
<sequence>MKTFSSTHYRFIFILLVGMMACSGNKDQSESSDMAEAVTLSVPDMAHNSRNSLDWFGVYRGTTPCADCEGIETSITLKRDGTFKRSMKYLGKDENSFFDEGEFQWNDEGSKVILPGEAGMRQMYQVGENVLFHLDQEGNRITGDLASMYRLEKNRTDYLLEDKNWILIELRGKAIEKKEEQKAGHILFNMETGMFSGNNTCNNFFGQYELMEANRIKFGQAGSTLMACPDMETERLFMEVLKTADNYSIADGILSLNRAKMAPLARFELSDE</sequence>
<name>K1L6B3_CECL9</name>
<dbReference type="Gene3D" id="2.40.128.270">
    <property type="match status" value="1"/>
</dbReference>
<dbReference type="EMBL" id="AMGM01000106">
    <property type="protein sequence ID" value="EKB47627.1"/>
    <property type="molecule type" value="Genomic_DNA"/>
</dbReference>
<dbReference type="InterPro" id="IPR005184">
    <property type="entry name" value="DUF306_Meta_HslJ"/>
</dbReference>
<dbReference type="PANTHER" id="PTHR35535">
    <property type="entry name" value="HEAT SHOCK PROTEIN HSLJ"/>
    <property type="match status" value="1"/>
</dbReference>
<evidence type="ECO:0000313" key="3">
    <source>
        <dbReference type="Proteomes" id="UP000004478"/>
    </source>
</evidence>
<evidence type="ECO:0000259" key="1">
    <source>
        <dbReference type="Pfam" id="PF03724"/>
    </source>
</evidence>
<gene>
    <name evidence="2" type="primary">nlpE</name>
    <name evidence="2" type="ORF">B879_03763</name>
</gene>
<comment type="caution">
    <text evidence="2">The sequence shown here is derived from an EMBL/GenBank/DDBJ whole genome shotgun (WGS) entry which is preliminary data.</text>
</comment>
<dbReference type="OrthoDB" id="5348860at2"/>
<dbReference type="Gene3D" id="2.40.128.640">
    <property type="match status" value="1"/>
</dbReference>
<reference evidence="2 3" key="1">
    <citation type="journal article" date="2012" name="J. Bacteriol.">
        <title>Draft Genome Sequence of Cecembia lonarensis Strain LW9T, Isolated from Lonar Lake, a Haloalkaline Lake in India.</title>
        <authorList>
            <person name="Shivaji S."/>
            <person name="Ara S."/>
            <person name="Singh A."/>
            <person name="Pinnaka A.K."/>
        </authorList>
    </citation>
    <scope>NUCLEOTIDE SEQUENCE [LARGE SCALE GENOMIC DNA]</scope>
    <source>
        <strain evidence="2 3">LW9</strain>
    </source>
</reference>
<feature type="domain" description="DUF306" evidence="1">
    <location>
        <begin position="160"/>
        <end position="268"/>
    </location>
</feature>